<dbReference type="CDD" id="cd02440">
    <property type="entry name" value="AdoMet_MTases"/>
    <property type="match status" value="1"/>
</dbReference>
<evidence type="ECO:0000256" key="2">
    <source>
        <dbReference type="ARBA" id="ARBA00022679"/>
    </source>
</evidence>
<feature type="compositionally biased region" description="Basic and acidic residues" evidence="3">
    <location>
        <begin position="7"/>
        <end position="42"/>
    </location>
</feature>
<dbReference type="Proteomes" id="UP001589608">
    <property type="component" value="Unassembled WGS sequence"/>
</dbReference>
<keyword evidence="1 5" id="KW-0489">Methyltransferase</keyword>
<dbReference type="EMBL" id="JBHMCA010000090">
    <property type="protein sequence ID" value="MFB9451346.1"/>
    <property type="molecule type" value="Genomic_DNA"/>
</dbReference>
<keyword evidence="2" id="KW-0808">Transferase</keyword>
<gene>
    <name evidence="5" type="ORF">ACFFTR_50500</name>
</gene>
<dbReference type="PANTHER" id="PTHR43861">
    <property type="entry name" value="TRANS-ACONITATE 2-METHYLTRANSFERASE-RELATED"/>
    <property type="match status" value="1"/>
</dbReference>
<sequence>MTHGHHHGPEHQHPHEQPGDAHEQPGHAQDGQHGHGHQEQHGQHGHGHQHGHSEGLAELLELDAEVLHDYHAGIVAWVRSQGPAARIADLGAGTGAGTLELLAQFDTATVIAVDSDAAMLHRLTANATARGLQARVRTLQADLDSGWPAELDGLDLIWAANSMHHMADPPRVLRDIRAALAPGGLLAMSELDSFPRFLPPGDGLEERTHRAMTRRREQDMPHLGADWDVLLAAAGLKIRVERRFEVTLTQPLPEAAARYAQSSLRRTRDGLADDLDPADVEALTALVADDGPKSVRHRSDLTVRAARTVWLAEPA</sequence>
<dbReference type="SUPFAM" id="SSF53335">
    <property type="entry name" value="S-adenosyl-L-methionine-dependent methyltransferases"/>
    <property type="match status" value="1"/>
</dbReference>
<dbReference type="InterPro" id="IPR041698">
    <property type="entry name" value="Methyltransf_25"/>
</dbReference>
<keyword evidence="6" id="KW-1185">Reference proteome</keyword>
<dbReference type="Pfam" id="PF13649">
    <property type="entry name" value="Methyltransf_25"/>
    <property type="match status" value="1"/>
</dbReference>
<dbReference type="InterPro" id="IPR029063">
    <property type="entry name" value="SAM-dependent_MTases_sf"/>
</dbReference>
<dbReference type="GO" id="GO:0032259">
    <property type="term" value="P:methylation"/>
    <property type="evidence" value="ECO:0007669"/>
    <property type="project" value="UniProtKB-KW"/>
</dbReference>
<accession>A0ABV5MR87</accession>
<dbReference type="PANTHER" id="PTHR43861:SF1">
    <property type="entry name" value="TRANS-ACONITATE 2-METHYLTRANSFERASE"/>
    <property type="match status" value="1"/>
</dbReference>
<reference evidence="5 6" key="1">
    <citation type="submission" date="2024-09" db="EMBL/GenBank/DDBJ databases">
        <authorList>
            <person name="Sun Q."/>
            <person name="Mori K."/>
        </authorList>
    </citation>
    <scope>NUCLEOTIDE SEQUENCE [LARGE SCALE GENOMIC DNA]</scope>
    <source>
        <strain evidence="5 6">JCM 3307</strain>
    </source>
</reference>
<dbReference type="Gene3D" id="3.40.50.150">
    <property type="entry name" value="Vaccinia Virus protein VP39"/>
    <property type="match status" value="1"/>
</dbReference>
<comment type="caution">
    <text evidence="5">The sequence shown here is derived from an EMBL/GenBank/DDBJ whole genome shotgun (WGS) entry which is preliminary data.</text>
</comment>
<proteinExistence type="predicted"/>
<evidence type="ECO:0000259" key="4">
    <source>
        <dbReference type="Pfam" id="PF13649"/>
    </source>
</evidence>
<evidence type="ECO:0000256" key="1">
    <source>
        <dbReference type="ARBA" id="ARBA00022603"/>
    </source>
</evidence>
<dbReference type="GO" id="GO:0008168">
    <property type="term" value="F:methyltransferase activity"/>
    <property type="evidence" value="ECO:0007669"/>
    <property type="project" value="UniProtKB-KW"/>
</dbReference>
<evidence type="ECO:0000256" key="3">
    <source>
        <dbReference type="SAM" id="MobiDB-lite"/>
    </source>
</evidence>
<feature type="domain" description="Methyltransferase" evidence="4">
    <location>
        <begin position="87"/>
        <end position="184"/>
    </location>
</feature>
<evidence type="ECO:0000313" key="6">
    <source>
        <dbReference type="Proteomes" id="UP001589608"/>
    </source>
</evidence>
<dbReference type="RefSeq" id="WP_223104406.1">
    <property type="nucleotide sequence ID" value="NZ_CP061913.1"/>
</dbReference>
<protein>
    <submittedName>
        <fullName evidence="5">Class I SAM-dependent methyltransferase</fullName>
    </submittedName>
</protein>
<feature type="region of interest" description="Disordered" evidence="3">
    <location>
        <begin position="1"/>
        <end position="53"/>
    </location>
</feature>
<organism evidence="5 6">
    <name type="scientific">Dactylosporangium vinaceum</name>
    <dbReference type="NCBI Taxonomy" id="53362"/>
    <lineage>
        <taxon>Bacteria</taxon>
        <taxon>Bacillati</taxon>
        <taxon>Actinomycetota</taxon>
        <taxon>Actinomycetes</taxon>
        <taxon>Micromonosporales</taxon>
        <taxon>Micromonosporaceae</taxon>
        <taxon>Dactylosporangium</taxon>
    </lineage>
</organism>
<evidence type="ECO:0000313" key="5">
    <source>
        <dbReference type="EMBL" id="MFB9451346.1"/>
    </source>
</evidence>
<name>A0ABV5MR87_9ACTN</name>